<dbReference type="PROSITE" id="PS50206">
    <property type="entry name" value="RHODANESE_3"/>
    <property type="match status" value="1"/>
</dbReference>
<evidence type="ECO:0000256" key="1">
    <source>
        <dbReference type="ARBA" id="ARBA00004120"/>
    </source>
</evidence>
<dbReference type="InterPro" id="IPR001763">
    <property type="entry name" value="Rhodanese-like_dom"/>
</dbReference>
<name>A0AA36H1J4_CYLNA</name>
<dbReference type="CDD" id="cd00158">
    <property type="entry name" value="RHOD"/>
    <property type="match status" value="1"/>
</dbReference>
<dbReference type="EMBL" id="CATQJL010000305">
    <property type="protein sequence ID" value="CAJ0602222.1"/>
    <property type="molecule type" value="Genomic_DNA"/>
</dbReference>
<comment type="similarity">
    <text evidence="10">Belongs to the CEP41 family.</text>
</comment>
<dbReference type="SUPFAM" id="SSF52821">
    <property type="entry name" value="Rhodanese/Cell cycle control phosphatase"/>
    <property type="match status" value="1"/>
</dbReference>
<dbReference type="PANTHER" id="PTHR44390:SF1">
    <property type="entry name" value="CENTROSOMAL PROTEIN OF 41 KDA"/>
    <property type="match status" value="1"/>
</dbReference>
<sequence length="179" mass="20125">MLLAGENYLSIDIHKFVRFLILRDEGKPTPLKDFVIVDVNDPPQYAKEHIITAQHFNRFLLSRSHFETPLLADARLENRTLVIYGESANTVTAALHQRGYSAVFLCGTIPYFKSFYPKGLTTKKSASAFDIPTLEKALEAKIASDRGGRLWRSTSASRIRSVSSKKSSSTTKSKAPWKF</sequence>
<evidence type="ECO:0000256" key="7">
    <source>
        <dbReference type="ARBA" id="ARBA00023069"/>
    </source>
</evidence>
<dbReference type="PANTHER" id="PTHR44390">
    <property type="entry name" value="CENTROSOMAL PROTEIN OF 41 KDA"/>
    <property type="match status" value="1"/>
</dbReference>
<dbReference type="Pfam" id="PF00581">
    <property type="entry name" value="Rhodanese"/>
    <property type="match status" value="1"/>
</dbReference>
<keyword evidence="6" id="KW-0653">Protein transport</keyword>
<feature type="region of interest" description="Disordered" evidence="11">
    <location>
        <begin position="155"/>
        <end position="179"/>
    </location>
</feature>
<dbReference type="InterPro" id="IPR036873">
    <property type="entry name" value="Rhodanese-like_dom_sf"/>
</dbReference>
<evidence type="ECO:0000256" key="4">
    <source>
        <dbReference type="ARBA" id="ARBA00022490"/>
    </source>
</evidence>
<protein>
    <recommendedName>
        <fullName evidence="12">Rhodanese domain-containing protein</fullName>
    </recommendedName>
</protein>
<dbReference type="InterPro" id="IPR051889">
    <property type="entry name" value="CEP41"/>
</dbReference>
<keyword evidence="3" id="KW-0813">Transport</keyword>
<evidence type="ECO:0000256" key="10">
    <source>
        <dbReference type="ARBA" id="ARBA00038465"/>
    </source>
</evidence>
<keyword evidence="8" id="KW-0206">Cytoskeleton</keyword>
<evidence type="ECO:0000256" key="9">
    <source>
        <dbReference type="ARBA" id="ARBA00023273"/>
    </source>
</evidence>
<organism evidence="13 14">
    <name type="scientific">Cylicocyclus nassatus</name>
    <name type="common">Nematode worm</name>
    <dbReference type="NCBI Taxonomy" id="53992"/>
    <lineage>
        <taxon>Eukaryota</taxon>
        <taxon>Metazoa</taxon>
        <taxon>Ecdysozoa</taxon>
        <taxon>Nematoda</taxon>
        <taxon>Chromadorea</taxon>
        <taxon>Rhabditida</taxon>
        <taxon>Rhabditina</taxon>
        <taxon>Rhabditomorpha</taxon>
        <taxon>Strongyloidea</taxon>
        <taxon>Strongylidae</taxon>
        <taxon>Cylicocyclus</taxon>
    </lineage>
</organism>
<comment type="subcellular location">
    <subcellularLocation>
        <location evidence="1">Cytoplasm</location>
        <location evidence="1">Cytoskeleton</location>
        <location evidence="1">Cilium basal body</location>
    </subcellularLocation>
    <subcellularLocation>
        <location evidence="2">Cytoplasm</location>
        <location evidence="2">Cytoskeleton</location>
        <location evidence="2">Microtubule organizing center</location>
        <location evidence="2">Centrosome</location>
    </subcellularLocation>
</comment>
<evidence type="ECO:0000256" key="5">
    <source>
        <dbReference type="ARBA" id="ARBA00022794"/>
    </source>
</evidence>
<keyword evidence="14" id="KW-1185">Reference proteome</keyword>
<evidence type="ECO:0000256" key="11">
    <source>
        <dbReference type="SAM" id="MobiDB-lite"/>
    </source>
</evidence>
<evidence type="ECO:0000259" key="12">
    <source>
        <dbReference type="PROSITE" id="PS50206"/>
    </source>
</evidence>
<dbReference type="GO" id="GO:0036064">
    <property type="term" value="C:ciliary basal body"/>
    <property type="evidence" value="ECO:0007669"/>
    <property type="project" value="TreeGrafter"/>
</dbReference>
<dbReference type="GO" id="GO:0060271">
    <property type="term" value="P:cilium assembly"/>
    <property type="evidence" value="ECO:0007669"/>
    <property type="project" value="TreeGrafter"/>
</dbReference>
<evidence type="ECO:0000256" key="2">
    <source>
        <dbReference type="ARBA" id="ARBA00004300"/>
    </source>
</evidence>
<keyword evidence="7" id="KW-0969">Cilium</keyword>
<feature type="domain" description="Rhodanese" evidence="12">
    <location>
        <begin position="30"/>
        <end position="121"/>
    </location>
</feature>
<keyword evidence="4" id="KW-0963">Cytoplasm</keyword>
<dbReference type="AlphaFoldDB" id="A0AA36H1J4"/>
<comment type="caution">
    <text evidence="13">The sequence shown here is derived from an EMBL/GenBank/DDBJ whole genome shotgun (WGS) entry which is preliminary data.</text>
</comment>
<dbReference type="Gene3D" id="3.40.250.10">
    <property type="entry name" value="Rhodanese-like domain"/>
    <property type="match status" value="1"/>
</dbReference>
<evidence type="ECO:0000256" key="6">
    <source>
        <dbReference type="ARBA" id="ARBA00022927"/>
    </source>
</evidence>
<reference evidence="13" key="1">
    <citation type="submission" date="2023-07" db="EMBL/GenBank/DDBJ databases">
        <authorList>
            <consortium name="CYATHOMIX"/>
        </authorList>
    </citation>
    <scope>NUCLEOTIDE SEQUENCE</scope>
    <source>
        <strain evidence="13">N/A</strain>
    </source>
</reference>
<evidence type="ECO:0000313" key="13">
    <source>
        <dbReference type="EMBL" id="CAJ0602222.1"/>
    </source>
</evidence>
<keyword evidence="5" id="KW-0970">Cilium biogenesis/degradation</keyword>
<proteinExistence type="inferred from homology"/>
<dbReference type="Proteomes" id="UP001176961">
    <property type="component" value="Unassembled WGS sequence"/>
</dbReference>
<gene>
    <name evidence="13" type="ORF">CYNAS_LOCUS14205</name>
</gene>
<dbReference type="GO" id="GO:0005813">
    <property type="term" value="C:centrosome"/>
    <property type="evidence" value="ECO:0007669"/>
    <property type="project" value="UniProtKB-SubCell"/>
</dbReference>
<evidence type="ECO:0000256" key="3">
    <source>
        <dbReference type="ARBA" id="ARBA00022448"/>
    </source>
</evidence>
<evidence type="ECO:0000256" key="8">
    <source>
        <dbReference type="ARBA" id="ARBA00023212"/>
    </source>
</evidence>
<keyword evidence="9" id="KW-0966">Cell projection</keyword>
<evidence type="ECO:0000313" key="14">
    <source>
        <dbReference type="Proteomes" id="UP001176961"/>
    </source>
</evidence>
<dbReference type="GO" id="GO:0015031">
    <property type="term" value="P:protein transport"/>
    <property type="evidence" value="ECO:0007669"/>
    <property type="project" value="UniProtKB-KW"/>
</dbReference>
<accession>A0AA36H1J4</accession>